<keyword evidence="2" id="KW-1185">Reference proteome</keyword>
<reference evidence="1" key="1">
    <citation type="submission" date="2021-02" db="EMBL/GenBank/DDBJ databases">
        <title>Genome sequence Cadophora malorum strain M34.</title>
        <authorList>
            <person name="Stefanovic E."/>
            <person name="Vu D."/>
            <person name="Scully C."/>
            <person name="Dijksterhuis J."/>
            <person name="Roader J."/>
            <person name="Houbraken J."/>
        </authorList>
    </citation>
    <scope>NUCLEOTIDE SEQUENCE</scope>
    <source>
        <strain evidence="1">M34</strain>
    </source>
</reference>
<dbReference type="OrthoDB" id="3551685at2759"/>
<organism evidence="1 2">
    <name type="scientific">Cadophora malorum</name>
    <dbReference type="NCBI Taxonomy" id="108018"/>
    <lineage>
        <taxon>Eukaryota</taxon>
        <taxon>Fungi</taxon>
        <taxon>Dikarya</taxon>
        <taxon>Ascomycota</taxon>
        <taxon>Pezizomycotina</taxon>
        <taxon>Leotiomycetes</taxon>
        <taxon>Helotiales</taxon>
        <taxon>Ploettnerulaceae</taxon>
        <taxon>Cadophora</taxon>
    </lineage>
</organism>
<dbReference type="EMBL" id="JAFJYH010000030">
    <property type="protein sequence ID" value="KAG4423696.1"/>
    <property type="molecule type" value="Genomic_DNA"/>
</dbReference>
<sequence length="417" mass="47691">MAGRIYTEITSGTSNPPKTTITQETTVTYSTIENNVERVNGLEEGPMPLKLKGHLEHCLFESESWTPSLDASPWPETVYHLEYRRADGSLAERIVKAEPFTDLLPEHKIETKVNQNFAGADNTNFTKSPGIQQLRKQWSLDEETSIIEKSLVPYRQRCELQANYKILDEATQQLEKMLSGIGDTKVIASKILSRLDFVEITLLSCTIVVEEPFLDRQKSETWTEKEKRAFRRKYNHAVHLSWILDDILGGWEQLLKNGGATIRNNTNEGFCAMNSSSMPQHNVSQTRGILLGSWRASDEHEKYLVFGHLDEEGQLLPLARALNSDHLRRVELDDVTFEQHLVCLKNDAGALREYCRICLENLDQEPPISKYKAVFDAREAMEAKRLKELEYRQDIDGVFVVRGWIHAGKKTNRMKPS</sequence>
<protein>
    <submittedName>
        <fullName evidence="1">Uncharacterized protein</fullName>
    </submittedName>
</protein>
<proteinExistence type="predicted"/>
<dbReference type="AlphaFoldDB" id="A0A8H8BTR4"/>
<evidence type="ECO:0000313" key="1">
    <source>
        <dbReference type="EMBL" id="KAG4423696.1"/>
    </source>
</evidence>
<accession>A0A8H8BTR4</accession>
<gene>
    <name evidence="1" type="ORF">IFR04_003121</name>
</gene>
<name>A0A8H8BTR4_9HELO</name>
<dbReference type="Proteomes" id="UP000664132">
    <property type="component" value="Unassembled WGS sequence"/>
</dbReference>
<comment type="caution">
    <text evidence="1">The sequence shown here is derived from an EMBL/GenBank/DDBJ whole genome shotgun (WGS) entry which is preliminary data.</text>
</comment>
<evidence type="ECO:0000313" key="2">
    <source>
        <dbReference type="Proteomes" id="UP000664132"/>
    </source>
</evidence>